<keyword evidence="2" id="KW-0032">Aminotransferase</keyword>
<reference evidence="2 3" key="1">
    <citation type="journal article" date="2015" name="Genome Biol. Evol.">
        <title>Phylogenomic analyses indicate that early fungi evolved digesting cell walls of algal ancestors of land plants.</title>
        <authorList>
            <person name="Chang Y."/>
            <person name="Wang S."/>
            <person name="Sekimoto S."/>
            <person name="Aerts A.L."/>
            <person name="Choi C."/>
            <person name="Clum A."/>
            <person name="LaButti K.M."/>
            <person name="Lindquist E.A."/>
            <person name="Yee Ngan C."/>
            <person name="Ohm R.A."/>
            <person name="Salamov A.A."/>
            <person name="Grigoriev I.V."/>
            <person name="Spatafora J.W."/>
            <person name="Berbee M.L."/>
        </authorList>
    </citation>
    <scope>NUCLEOTIDE SEQUENCE [LARGE SCALE GENOMIC DNA]</scope>
    <source>
        <strain evidence="2 3">NRRL 28638</strain>
    </source>
</reference>
<protein>
    <submittedName>
        <fullName evidence="2">Class I and II aminotransferase</fullName>
    </submittedName>
</protein>
<dbReference type="CDD" id="cd00609">
    <property type="entry name" value="AAT_like"/>
    <property type="match status" value="1"/>
</dbReference>
<feature type="domain" description="Aminotransferase class I/classII large" evidence="1">
    <location>
        <begin position="58"/>
        <end position="373"/>
    </location>
</feature>
<dbReference type="STRING" id="796925.A0A137P325"/>
<name>A0A137P325_CONC2</name>
<dbReference type="GO" id="GO:0008483">
    <property type="term" value="F:transaminase activity"/>
    <property type="evidence" value="ECO:0007669"/>
    <property type="project" value="UniProtKB-KW"/>
</dbReference>
<dbReference type="Pfam" id="PF00155">
    <property type="entry name" value="Aminotran_1_2"/>
    <property type="match status" value="1"/>
</dbReference>
<dbReference type="Proteomes" id="UP000070444">
    <property type="component" value="Unassembled WGS sequence"/>
</dbReference>
<accession>A0A137P325</accession>
<gene>
    <name evidence="2" type="ORF">CONCODRAFT_79376</name>
</gene>
<dbReference type="InterPro" id="IPR015421">
    <property type="entry name" value="PyrdxlP-dep_Trfase_major"/>
</dbReference>
<dbReference type="GO" id="GO:0030170">
    <property type="term" value="F:pyridoxal phosphate binding"/>
    <property type="evidence" value="ECO:0007669"/>
    <property type="project" value="InterPro"/>
</dbReference>
<proteinExistence type="predicted"/>
<evidence type="ECO:0000313" key="2">
    <source>
        <dbReference type="EMBL" id="KXN69321.1"/>
    </source>
</evidence>
<dbReference type="Gene3D" id="3.90.1150.10">
    <property type="entry name" value="Aspartate Aminotransferase, domain 1"/>
    <property type="match status" value="1"/>
</dbReference>
<dbReference type="OMA" id="LVPGSQC"/>
<evidence type="ECO:0000259" key="1">
    <source>
        <dbReference type="Pfam" id="PF00155"/>
    </source>
</evidence>
<dbReference type="Gene3D" id="3.40.640.10">
    <property type="entry name" value="Type I PLP-dependent aspartate aminotransferase-like (Major domain)"/>
    <property type="match status" value="1"/>
</dbReference>
<dbReference type="OrthoDB" id="7042322at2759"/>
<dbReference type="SUPFAM" id="SSF53383">
    <property type="entry name" value="PLP-dependent transferases"/>
    <property type="match status" value="1"/>
</dbReference>
<dbReference type="AlphaFoldDB" id="A0A137P325"/>
<dbReference type="InterPro" id="IPR015424">
    <property type="entry name" value="PyrdxlP-dep_Trfase"/>
</dbReference>
<keyword evidence="2" id="KW-0808">Transferase</keyword>
<dbReference type="EMBL" id="KQ964539">
    <property type="protein sequence ID" value="KXN69321.1"/>
    <property type="molecule type" value="Genomic_DNA"/>
</dbReference>
<sequence length="395" mass="44819">MTSLNPFRLERFFAKYEFNTKYLMCVSDPESLTIKELFELTGDSQALWEEFGKLPLCYTESSGHPELRQLIANLHNPEKISAKNVLVHTGAEEVILTAFSTLVNAEDHIICVTPCYQSSVEIPKTRGCEIDEWSVELKDGKYILDFDKLEALIKPNTKLVAINSPHNPTGLHFTKEDQDKLIKILEPKGIILIADEVNRCSEHDLSYRIPSFADVYENTVSIGVMSKSYGLPGIRIGWAASQRLDILNEMATMKDYTTICNPAPSEFLAIVGLKYSDKLLNRLLPIYHQNLGLLDEFFANHKDKFEWIRPKAGIVTFVKLNAAYWNDKLPGDGPLADRFSKDLLDKVQVLVAPGSQFDALDNGNWNEHFRLGYGRKNLPEVLAEFKRYVDLISQN</sequence>
<dbReference type="PANTHER" id="PTHR43510:SF1">
    <property type="entry name" value="AMINOTRANSFERASE FUNCTION, HYPOTHETICAL (EUROFUNG)"/>
    <property type="match status" value="1"/>
</dbReference>
<keyword evidence="3" id="KW-1185">Reference proteome</keyword>
<dbReference type="InterPro" id="IPR004839">
    <property type="entry name" value="Aminotransferase_I/II_large"/>
</dbReference>
<evidence type="ECO:0000313" key="3">
    <source>
        <dbReference type="Proteomes" id="UP000070444"/>
    </source>
</evidence>
<organism evidence="2 3">
    <name type="scientific">Conidiobolus coronatus (strain ATCC 28846 / CBS 209.66 / NRRL 28638)</name>
    <name type="common">Delacroixia coronata</name>
    <dbReference type="NCBI Taxonomy" id="796925"/>
    <lineage>
        <taxon>Eukaryota</taxon>
        <taxon>Fungi</taxon>
        <taxon>Fungi incertae sedis</taxon>
        <taxon>Zoopagomycota</taxon>
        <taxon>Entomophthoromycotina</taxon>
        <taxon>Entomophthoromycetes</taxon>
        <taxon>Entomophthorales</taxon>
        <taxon>Ancylistaceae</taxon>
        <taxon>Conidiobolus</taxon>
    </lineage>
</organism>
<dbReference type="PANTHER" id="PTHR43510">
    <property type="entry name" value="AMINOTRANSFERASE FUNCTION, HYPOTHETICAL (EUROFUNG)"/>
    <property type="match status" value="1"/>
</dbReference>
<dbReference type="InterPro" id="IPR015422">
    <property type="entry name" value="PyrdxlP-dep_Trfase_small"/>
</dbReference>